<accession>A0A0A7GFR2</accession>
<dbReference type="EMBL" id="CP009552">
    <property type="protein sequence ID" value="AIY90874.1"/>
    <property type="molecule type" value="Genomic_DNA"/>
</dbReference>
<dbReference type="HOGENOM" id="CLU_1269874_0_0_2"/>
<gene>
    <name evidence="1" type="ORF">GACE_2292</name>
</gene>
<reference evidence="1 2" key="1">
    <citation type="journal article" date="2015" name="Appl. Environ. Microbiol.">
        <title>The Geoglobus acetivorans genome: Fe(III) reduction, acetate utilization, autotrophic growth, and degradation of aromatic compounds in a hyperthermophilic archaeon.</title>
        <authorList>
            <person name="Mardanov A.V."/>
            <person name="Slododkina G.B."/>
            <person name="Slobodkin A.I."/>
            <person name="Beletsky A.V."/>
            <person name="Gavrilov S.N."/>
            <person name="Kublanov I.V."/>
            <person name="Bonch-Osmolovskaya E.A."/>
            <person name="Skryabin K.G."/>
            <person name="Ravin N.V."/>
        </authorList>
    </citation>
    <scope>NUCLEOTIDE SEQUENCE [LARGE SCALE GENOMIC DNA]</scope>
    <source>
        <strain evidence="1 2">SBH6</strain>
    </source>
</reference>
<dbReference type="AlphaFoldDB" id="A0A0A7GFR2"/>
<sequence length="217" mass="23575">MDALLHRRNVNVFRCESANIVAANTVWATVRALVHLVNEFTNSRRALRGSTVTGLTETVRVSICYQTAVVEPLRARTVNRLSGVIYIYERRLFRKLVTILCGNVALGTPVSAEVFCSVQVGHSAKGAGSVNSVNVRTATGVAEEARGIVIAFCPVAAPVLSLPRCVSMLEGFVADVWRIHSVRSSSRCVRPSCSIRICMTVRTLHSVRLARGVGLKV</sequence>
<dbReference type="Proteomes" id="UP000030624">
    <property type="component" value="Chromosome"/>
</dbReference>
<dbReference type="KEGG" id="gac:GACE_2292"/>
<organism evidence="1 2">
    <name type="scientific">Geoglobus acetivorans</name>
    <dbReference type="NCBI Taxonomy" id="565033"/>
    <lineage>
        <taxon>Archaea</taxon>
        <taxon>Methanobacteriati</taxon>
        <taxon>Methanobacteriota</taxon>
        <taxon>Archaeoglobi</taxon>
        <taxon>Archaeoglobales</taxon>
        <taxon>Archaeoglobaceae</taxon>
        <taxon>Geoglobus</taxon>
    </lineage>
</organism>
<protein>
    <submittedName>
        <fullName evidence="1">Uncharacterized protein</fullName>
    </submittedName>
</protein>
<evidence type="ECO:0000313" key="1">
    <source>
        <dbReference type="EMBL" id="AIY90874.1"/>
    </source>
</evidence>
<proteinExistence type="predicted"/>
<name>A0A0A7GFR2_GEOAI</name>
<evidence type="ECO:0000313" key="2">
    <source>
        <dbReference type="Proteomes" id="UP000030624"/>
    </source>
</evidence>